<evidence type="ECO:0000259" key="4">
    <source>
        <dbReference type="PROSITE" id="PS50949"/>
    </source>
</evidence>
<accession>A0A1C6FXS0</accession>
<dbReference type="PROSITE" id="PS50949">
    <property type="entry name" value="HTH_GNTR"/>
    <property type="match status" value="1"/>
</dbReference>
<dbReference type="Pfam" id="PF00392">
    <property type="entry name" value="GntR"/>
    <property type="match status" value="1"/>
</dbReference>
<evidence type="ECO:0000256" key="2">
    <source>
        <dbReference type="ARBA" id="ARBA00023125"/>
    </source>
</evidence>
<evidence type="ECO:0000256" key="3">
    <source>
        <dbReference type="ARBA" id="ARBA00023163"/>
    </source>
</evidence>
<keyword evidence="2" id="KW-0238">DNA-binding</keyword>
<gene>
    <name evidence="5" type="primary">yvoA_1</name>
    <name evidence="5" type="ORF">SAMEA3545359_00149</name>
</gene>
<dbReference type="InterPro" id="IPR036390">
    <property type="entry name" value="WH_DNA-bd_sf"/>
</dbReference>
<dbReference type="InterPro" id="IPR036388">
    <property type="entry name" value="WH-like_DNA-bd_sf"/>
</dbReference>
<name>A0A1C6FXS0_9FIRM</name>
<dbReference type="CDD" id="cd07377">
    <property type="entry name" value="WHTH_GntR"/>
    <property type="match status" value="1"/>
</dbReference>
<dbReference type="SUPFAM" id="SSF46785">
    <property type="entry name" value="Winged helix' DNA-binding domain"/>
    <property type="match status" value="1"/>
</dbReference>
<sequence length="123" mass="13655">MHIIIRNSSGTPIYEQIVAQIKDAILTGGLAPGEALPSMRLLAKELKISVITTKRAYEELEREGFISTQQGRGSFVAERDLEFVREEKMRQLESQLEQAAATAKGCGVDRAEFVQLAALLYDE</sequence>
<dbReference type="InterPro" id="IPR000524">
    <property type="entry name" value="Tscrpt_reg_HTH_GntR"/>
</dbReference>
<dbReference type="AlphaFoldDB" id="A0A1C6FXS0"/>
<dbReference type="PANTHER" id="PTHR38445:SF7">
    <property type="entry name" value="GNTR-FAMILY TRANSCRIPTIONAL REGULATOR"/>
    <property type="match status" value="1"/>
</dbReference>
<protein>
    <submittedName>
        <fullName evidence="5">HTH-type transcriptional repressor yvoA</fullName>
    </submittedName>
</protein>
<dbReference type="PANTHER" id="PTHR38445">
    <property type="entry name" value="HTH-TYPE TRANSCRIPTIONAL REPRESSOR YTRA"/>
    <property type="match status" value="1"/>
</dbReference>
<evidence type="ECO:0000313" key="5">
    <source>
        <dbReference type="EMBL" id="SCJ37846.1"/>
    </source>
</evidence>
<dbReference type="GO" id="GO:0003700">
    <property type="term" value="F:DNA-binding transcription factor activity"/>
    <property type="evidence" value="ECO:0007669"/>
    <property type="project" value="InterPro"/>
</dbReference>
<keyword evidence="3" id="KW-0804">Transcription</keyword>
<dbReference type="GO" id="GO:0003677">
    <property type="term" value="F:DNA binding"/>
    <property type="evidence" value="ECO:0007669"/>
    <property type="project" value="UniProtKB-KW"/>
</dbReference>
<feature type="domain" description="HTH gntR-type" evidence="4">
    <location>
        <begin position="11"/>
        <end position="79"/>
    </location>
</feature>
<keyword evidence="1" id="KW-0805">Transcription regulation</keyword>
<evidence type="ECO:0000256" key="1">
    <source>
        <dbReference type="ARBA" id="ARBA00023015"/>
    </source>
</evidence>
<dbReference type="Gene3D" id="1.10.10.10">
    <property type="entry name" value="Winged helix-like DNA-binding domain superfamily/Winged helix DNA-binding domain"/>
    <property type="match status" value="1"/>
</dbReference>
<dbReference type="EMBL" id="FMHG01000001">
    <property type="protein sequence ID" value="SCJ37846.1"/>
    <property type="molecule type" value="Genomic_DNA"/>
</dbReference>
<organism evidence="5">
    <name type="scientific">uncultured Anaerotruncus sp</name>
    <dbReference type="NCBI Taxonomy" id="905011"/>
    <lineage>
        <taxon>Bacteria</taxon>
        <taxon>Bacillati</taxon>
        <taxon>Bacillota</taxon>
        <taxon>Clostridia</taxon>
        <taxon>Eubacteriales</taxon>
        <taxon>Oscillospiraceae</taxon>
        <taxon>Anaerotruncus</taxon>
        <taxon>environmental samples</taxon>
    </lineage>
</organism>
<reference evidence="5" key="1">
    <citation type="submission" date="2015-09" db="EMBL/GenBank/DDBJ databases">
        <authorList>
            <consortium name="Pathogen Informatics"/>
        </authorList>
    </citation>
    <scope>NUCLEOTIDE SEQUENCE</scope>
    <source>
        <strain evidence="5">2789STDY5834896</strain>
    </source>
</reference>
<dbReference type="SMART" id="SM00345">
    <property type="entry name" value="HTH_GNTR"/>
    <property type="match status" value="1"/>
</dbReference>
<proteinExistence type="predicted"/>